<accession>A0ABT5DAC9</accession>
<dbReference type="EMBL" id="JAQNDM010000002">
    <property type="protein sequence ID" value="MDC0710584.1"/>
    <property type="molecule type" value="Genomic_DNA"/>
</dbReference>
<organism evidence="3 4">
    <name type="scientific">Stigmatella ashevillensis</name>
    <dbReference type="NCBI Taxonomy" id="2995309"/>
    <lineage>
        <taxon>Bacteria</taxon>
        <taxon>Pseudomonadati</taxon>
        <taxon>Myxococcota</taxon>
        <taxon>Myxococcia</taxon>
        <taxon>Myxococcales</taxon>
        <taxon>Cystobacterineae</taxon>
        <taxon>Archangiaceae</taxon>
        <taxon>Stigmatella</taxon>
    </lineage>
</organism>
<dbReference type="RefSeq" id="WP_272140174.1">
    <property type="nucleotide sequence ID" value="NZ_JAQNDM010000002.1"/>
</dbReference>
<evidence type="ECO:0000256" key="1">
    <source>
        <dbReference type="SAM" id="MobiDB-lite"/>
    </source>
</evidence>
<sequence>MLSVHTVLGYRLGLWLLPLWGLHAAPALAQDDTPPAIAEPASSPAPAADAEPPDAEPPDAEPKPESPEKDSLEALLQEEVAPGSVGSFGYRLRRYGITPYVHGVITTDLWQWERRRGNVPHRNSFELRDANLYFGADIFDLIVPEVFLEFEPSFSSYEFNTGIRLRYAQLDLRIYKELLVLRAGLFLVPFGTYNSVTFPAFINKLPERPTLFREVIPSPWQEVGVQLTGAWQWAPGRNLSYAVFVTNGMEQFDGNNPLNPNDDGVDEGGSIAFFTPSYADTHNTRKSFGARLSAELTEGLSLGASGYTGAYTFDGKRRLSLVGVDANFSRGPLTLEFEAAFAHQQITDGALEKWGYSIVAAYRLNSRFEPILALDQAKIGPLPAPFDGQSFSENGHSYWGGFIFLPFPEQIPTALTKTVYRITFPRHGKPAQHVLTLQLAVGF</sequence>
<dbReference type="SUPFAM" id="SSF56935">
    <property type="entry name" value="Porins"/>
    <property type="match status" value="1"/>
</dbReference>
<name>A0ABT5DAC9_9BACT</name>
<dbReference type="Gene3D" id="2.40.160.10">
    <property type="entry name" value="Porin"/>
    <property type="match status" value="1"/>
</dbReference>
<evidence type="ECO:0008006" key="5">
    <source>
        <dbReference type="Google" id="ProtNLM"/>
    </source>
</evidence>
<gene>
    <name evidence="3" type="ORF">POL68_19055</name>
</gene>
<keyword evidence="2" id="KW-0732">Signal</keyword>
<feature type="compositionally biased region" description="Basic and acidic residues" evidence="1">
    <location>
        <begin position="60"/>
        <end position="70"/>
    </location>
</feature>
<comment type="caution">
    <text evidence="3">The sequence shown here is derived from an EMBL/GenBank/DDBJ whole genome shotgun (WGS) entry which is preliminary data.</text>
</comment>
<feature type="region of interest" description="Disordered" evidence="1">
    <location>
        <begin position="32"/>
        <end position="70"/>
    </location>
</feature>
<evidence type="ECO:0000313" key="3">
    <source>
        <dbReference type="EMBL" id="MDC0710584.1"/>
    </source>
</evidence>
<dbReference type="Proteomes" id="UP001221838">
    <property type="component" value="Unassembled WGS sequence"/>
</dbReference>
<protein>
    <recommendedName>
        <fullName evidence="5">Porin</fullName>
    </recommendedName>
</protein>
<evidence type="ECO:0000256" key="2">
    <source>
        <dbReference type="SAM" id="SignalP"/>
    </source>
</evidence>
<dbReference type="InterPro" id="IPR023614">
    <property type="entry name" value="Porin_dom_sf"/>
</dbReference>
<feature type="chain" id="PRO_5046901729" description="Porin" evidence="2">
    <location>
        <begin position="30"/>
        <end position="443"/>
    </location>
</feature>
<evidence type="ECO:0000313" key="4">
    <source>
        <dbReference type="Proteomes" id="UP001221838"/>
    </source>
</evidence>
<feature type="compositionally biased region" description="Low complexity" evidence="1">
    <location>
        <begin position="32"/>
        <end position="50"/>
    </location>
</feature>
<proteinExistence type="predicted"/>
<keyword evidence="4" id="KW-1185">Reference proteome</keyword>
<reference evidence="3 4" key="1">
    <citation type="submission" date="2022-11" db="EMBL/GenBank/DDBJ databases">
        <title>Minimal conservation of predation-associated metabolite biosynthetic gene clusters underscores biosynthetic potential of Myxococcota including descriptions for ten novel species: Archangium lansinium sp. nov., Myxococcus landrumus sp. nov., Nannocystis bai.</title>
        <authorList>
            <person name="Ahearne A."/>
            <person name="Stevens C."/>
            <person name="Dowd S."/>
        </authorList>
    </citation>
    <scope>NUCLEOTIDE SEQUENCE [LARGE SCALE GENOMIC DNA]</scope>
    <source>
        <strain evidence="3 4">NCWAL01</strain>
    </source>
</reference>
<feature type="signal peptide" evidence="2">
    <location>
        <begin position="1"/>
        <end position="29"/>
    </location>
</feature>